<dbReference type="EMBL" id="BAMD01000019">
    <property type="protein sequence ID" value="GAF03203.1"/>
    <property type="molecule type" value="Genomic_DNA"/>
</dbReference>
<dbReference type="OrthoDB" id="652200at2"/>
<dbReference type="PANTHER" id="PTHR10204">
    <property type="entry name" value="NAD P H OXIDOREDUCTASE-RELATED"/>
    <property type="match status" value="1"/>
</dbReference>
<gene>
    <name evidence="4" type="ORF">JCM21142_41868</name>
</gene>
<dbReference type="Pfam" id="PF02525">
    <property type="entry name" value="Flavodoxin_2"/>
    <property type="match status" value="1"/>
</dbReference>
<dbReference type="Proteomes" id="UP000019402">
    <property type="component" value="Unassembled WGS sequence"/>
</dbReference>
<dbReference type="GO" id="GO:0005829">
    <property type="term" value="C:cytosol"/>
    <property type="evidence" value="ECO:0007669"/>
    <property type="project" value="TreeGrafter"/>
</dbReference>
<dbReference type="GO" id="GO:0003955">
    <property type="term" value="F:NAD(P)H dehydrogenase (quinone) activity"/>
    <property type="evidence" value="ECO:0007669"/>
    <property type="project" value="TreeGrafter"/>
</dbReference>
<protein>
    <submittedName>
        <fullName evidence="4">Glutathione-regulated potassium-efflux system ancillary protein KefF</fullName>
    </submittedName>
</protein>
<evidence type="ECO:0000313" key="5">
    <source>
        <dbReference type="Proteomes" id="UP000019402"/>
    </source>
</evidence>
<dbReference type="STRING" id="869213.GCA_000517085_01415"/>
<dbReference type="InterPro" id="IPR051545">
    <property type="entry name" value="NAD(P)H_dehydrogenase_qn"/>
</dbReference>
<dbReference type="SUPFAM" id="SSF52218">
    <property type="entry name" value="Flavoproteins"/>
    <property type="match status" value="1"/>
</dbReference>
<name>W7Y6F2_9BACT</name>
<dbReference type="InterPro" id="IPR003680">
    <property type="entry name" value="Flavodoxin_fold"/>
</dbReference>
<comment type="caution">
    <text evidence="4">The sequence shown here is derived from an EMBL/GenBank/DDBJ whole genome shotgun (WGS) entry which is preliminary data.</text>
</comment>
<accession>W7Y6F2</accession>
<reference evidence="4 5" key="1">
    <citation type="journal article" date="2014" name="Genome Announc.">
        <title>Draft Genome Sequence of Cytophaga fermentans JCM 21142T, a Facultative Anaerobe Isolated from Marine Mud.</title>
        <authorList>
            <person name="Starns D."/>
            <person name="Oshima K."/>
            <person name="Suda W."/>
            <person name="Iino T."/>
            <person name="Yuki M."/>
            <person name="Inoue J."/>
            <person name="Kitamura K."/>
            <person name="Iida T."/>
            <person name="Darby A."/>
            <person name="Hattori M."/>
            <person name="Ohkuma M."/>
        </authorList>
    </citation>
    <scope>NUCLEOTIDE SEQUENCE [LARGE SCALE GENOMIC DNA]</scope>
    <source>
        <strain evidence="4 5">JCM 21142</strain>
    </source>
</reference>
<dbReference type="AlphaFoldDB" id="W7Y6F2"/>
<organism evidence="4 5">
    <name type="scientific">Saccharicrinis fermentans DSM 9555 = JCM 21142</name>
    <dbReference type="NCBI Taxonomy" id="869213"/>
    <lineage>
        <taxon>Bacteria</taxon>
        <taxon>Pseudomonadati</taxon>
        <taxon>Bacteroidota</taxon>
        <taxon>Bacteroidia</taxon>
        <taxon>Marinilabiliales</taxon>
        <taxon>Marinilabiliaceae</taxon>
        <taxon>Saccharicrinis</taxon>
    </lineage>
</organism>
<evidence type="ECO:0000313" key="4">
    <source>
        <dbReference type="EMBL" id="GAF03203.1"/>
    </source>
</evidence>
<dbReference type="eggNOG" id="COG2249">
    <property type="taxonomic scope" value="Bacteria"/>
</dbReference>
<keyword evidence="2" id="KW-0560">Oxidoreductase</keyword>
<evidence type="ECO:0000259" key="3">
    <source>
        <dbReference type="Pfam" id="PF02525"/>
    </source>
</evidence>
<dbReference type="RefSeq" id="WP_027471243.1">
    <property type="nucleotide sequence ID" value="NZ_BAMD01000019.1"/>
</dbReference>
<dbReference type="PANTHER" id="PTHR10204:SF34">
    <property type="entry name" value="NAD(P)H DEHYDROGENASE [QUINONE] 1 ISOFORM 1"/>
    <property type="match status" value="1"/>
</dbReference>
<dbReference type="InterPro" id="IPR029039">
    <property type="entry name" value="Flavoprotein-like_sf"/>
</dbReference>
<evidence type="ECO:0000256" key="2">
    <source>
        <dbReference type="ARBA" id="ARBA00023002"/>
    </source>
</evidence>
<evidence type="ECO:0000256" key="1">
    <source>
        <dbReference type="ARBA" id="ARBA00006252"/>
    </source>
</evidence>
<proteinExistence type="inferred from homology"/>
<dbReference type="Gene3D" id="3.40.50.360">
    <property type="match status" value="1"/>
</dbReference>
<comment type="similarity">
    <text evidence="1">Belongs to the NAD(P)H dehydrogenase (quinone) family.</text>
</comment>
<sequence length="197" mass="22533">MTHLIIYAHPSEDSFSRQLVDRIKQCSEPLNTVIVRDLYAMDFNAVLKKEELNNLKKGIIAEDVDKEQAFVEDADLISVVYPLWWASFPAILKGYIDRVFSYGFAYRSGKNGMEGLLTGRAVVMHTSMGNSVSEDDQDNLLPNLTAIHGHEVFGFCDMDLMQHFFYPEIISATELEKEAFIENTVAYYKELFISERN</sequence>
<keyword evidence="5" id="KW-1185">Reference proteome</keyword>
<feature type="domain" description="Flavodoxin-like fold" evidence="3">
    <location>
        <begin position="1"/>
        <end position="188"/>
    </location>
</feature>